<organism evidence="2 3">
    <name type="scientific">Elysia crispata</name>
    <name type="common">lettuce slug</name>
    <dbReference type="NCBI Taxonomy" id="231223"/>
    <lineage>
        <taxon>Eukaryota</taxon>
        <taxon>Metazoa</taxon>
        <taxon>Spiralia</taxon>
        <taxon>Lophotrochozoa</taxon>
        <taxon>Mollusca</taxon>
        <taxon>Gastropoda</taxon>
        <taxon>Heterobranchia</taxon>
        <taxon>Euthyneura</taxon>
        <taxon>Panpulmonata</taxon>
        <taxon>Sacoglossa</taxon>
        <taxon>Placobranchoidea</taxon>
        <taxon>Plakobranchidae</taxon>
        <taxon>Elysia</taxon>
    </lineage>
</organism>
<dbReference type="EMBL" id="JAWDGP010001496">
    <property type="protein sequence ID" value="KAK3790964.1"/>
    <property type="molecule type" value="Genomic_DNA"/>
</dbReference>
<feature type="transmembrane region" description="Helical" evidence="1">
    <location>
        <begin position="77"/>
        <end position="104"/>
    </location>
</feature>
<dbReference type="AlphaFoldDB" id="A0AAE1E1L0"/>
<reference evidence="2" key="1">
    <citation type="journal article" date="2023" name="G3 (Bethesda)">
        <title>A reference genome for the long-term kleptoplast-retaining sea slug Elysia crispata morphotype clarki.</title>
        <authorList>
            <person name="Eastman K.E."/>
            <person name="Pendleton A.L."/>
            <person name="Shaikh M.A."/>
            <person name="Suttiyut T."/>
            <person name="Ogas R."/>
            <person name="Tomko P."/>
            <person name="Gavelis G."/>
            <person name="Widhalm J.R."/>
            <person name="Wisecaver J.H."/>
        </authorList>
    </citation>
    <scope>NUCLEOTIDE SEQUENCE</scope>
    <source>
        <strain evidence="2">ECLA1</strain>
    </source>
</reference>
<accession>A0AAE1E1L0</accession>
<keyword evidence="3" id="KW-1185">Reference proteome</keyword>
<name>A0AAE1E1L0_9GAST</name>
<evidence type="ECO:0000256" key="1">
    <source>
        <dbReference type="SAM" id="Phobius"/>
    </source>
</evidence>
<proteinExistence type="predicted"/>
<keyword evidence="1" id="KW-0472">Membrane</keyword>
<keyword evidence="1" id="KW-1133">Transmembrane helix</keyword>
<evidence type="ECO:0000313" key="3">
    <source>
        <dbReference type="Proteomes" id="UP001283361"/>
    </source>
</evidence>
<gene>
    <name evidence="2" type="ORF">RRG08_052916</name>
</gene>
<dbReference type="Proteomes" id="UP001283361">
    <property type="component" value="Unassembled WGS sequence"/>
</dbReference>
<comment type="caution">
    <text evidence="2">The sequence shown here is derived from an EMBL/GenBank/DDBJ whole genome shotgun (WGS) entry which is preliminary data.</text>
</comment>
<evidence type="ECO:0000313" key="2">
    <source>
        <dbReference type="EMBL" id="KAK3790964.1"/>
    </source>
</evidence>
<sequence length="111" mass="12724">MCEQIDAVILSRTMRAVLFLASCPSKHITSGPNIACIGKTKKLLANHRFNWKSRLVKTDEEGEQENKRSNYCDNMAWYVMLLLQFIHFIEVSGEVIFLILVHLVPGDETTR</sequence>
<protein>
    <submittedName>
        <fullName evidence="2">Uncharacterized protein</fullName>
    </submittedName>
</protein>
<keyword evidence="1" id="KW-0812">Transmembrane</keyword>